<dbReference type="GeneID" id="24099426"/>
<evidence type="ECO:0000256" key="1">
    <source>
        <dbReference type="ARBA" id="ARBA00022737"/>
    </source>
</evidence>
<feature type="domain" description="Dicer dsRNA-binding fold" evidence="10">
    <location>
        <begin position="564"/>
        <end position="654"/>
    </location>
</feature>
<keyword evidence="3" id="KW-0378">Hydrolase</keyword>
<dbReference type="HOGENOM" id="CLU_000907_4_0_1"/>
<dbReference type="GO" id="GO:0005524">
    <property type="term" value="F:ATP binding"/>
    <property type="evidence" value="ECO:0007669"/>
    <property type="project" value="UniProtKB-KW"/>
</dbReference>
<dbReference type="Pfam" id="PF00270">
    <property type="entry name" value="DEAD"/>
    <property type="match status" value="1"/>
</dbReference>
<dbReference type="Proteomes" id="UP000006352">
    <property type="component" value="Unassembled WGS sequence"/>
</dbReference>
<dbReference type="GO" id="GO:0005737">
    <property type="term" value="C:cytoplasm"/>
    <property type="evidence" value="ECO:0007669"/>
    <property type="project" value="TreeGrafter"/>
</dbReference>
<dbReference type="GO" id="GO:0003723">
    <property type="term" value="F:RNA binding"/>
    <property type="evidence" value="ECO:0007669"/>
    <property type="project" value="UniProtKB-UniRule"/>
</dbReference>
<dbReference type="PANTHER" id="PTHR14950:SF37">
    <property type="entry name" value="ENDORIBONUCLEASE DICER"/>
    <property type="match status" value="1"/>
</dbReference>
<evidence type="ECO:0000313" key="12">
    <source>
        <dbReference type="Proteomes" id="UP000006352"/>
    </source>
</evidence>
<keyword evidence="4" id="KW-0347">Helicase</keyword>
<reference evidence="11 12" key="1">
    <citation type="journal article" date="2012" name="Appl. Environ. Microbiol.">
        <title>Short-read sequencing for genomic analysis of the brown rot fungus Fibroporia radiculosa.</title>
        <authorList>
            <person name="Tang J.D."/>
            <person name="Perkins A.D."/>
            <person name="Sonstegard T.S."/>
            <person name="Schroeder S.G."/>
            <person name="Burgess S.C."/>
            <person name="Diehl S.V."/>
        </authorList>
    </citation>
    <scope>NUCLEOTIDE SEQUENCE [LARGE SCALE GENOMIC DNA]</scope>
    <source>
        <strain evidence="11 12">TFFH 294</strain>
    </source>
</reference>
<dbReference type="GO" id="GO:0004525">
    <property type="term" value="F:ribonuclease III activity"/>
    <property type="evidence" value="ECO:0007669"/>
    <property type="project" value="InterPro"/>
</dbReference>
<dbReference type="OrthoDB" id="416741at2759"/>
<dbReference type="EMBL" id="HE797160">
    <property type="protein sequence ID" value="CCM04515.1"/>
    <property type="molecule type" value="Genomic_DNA"/>
</dbReference>
<dbReference type="PANTHER" id="PTHR14950">
    <property type="entry name" value="DICER-RELATED"/>
    <property type="match status" value="1"/>
</dbReference>
<proteinExistence type="inferred from homology"/>
<sequence length="1463" mass="164039">MTIKLEDVSDALLPRRYQEEIFARAQRGNVIAALDTGSGKTYISTLLIKWISARHIGLRKIIVFLVPKVALVDQQGDFIAKQTPLRVIKCCGATAVDLSDRQGWKKELDRADVLVMTAQIFLNLLTHSHWSLDKVSLMVFDECHHTRKNHAYNGIMREYFQCPTQDRPKIFGMTASPIWNPKDAVESLATLERNLDAKVIAVRQHVGELMDHSPKPQELLHEYPPPLQSYPVYPTPTLWERMNLQQLPPNIGIPIDKIRTRYEVTYASLGPFGAELYLYNDIKQRITQIFQQISGVDIDYLSVGYADTAGGDSVVPNLPDVELPAELEDLQDALVEYRSFFEDDSNSNSVPLTVHLKWCSPKVRELIDILFGHYTSTFQGIVFVEQRHVAACLATMLSRVPQLSHLIKSEQLIGHGASTLAKSQMKGMALKTQQDIVKMFRERKINLLIATSVAEEGLDFPACDLVIRFDPLQHMVGYLQSRGRARHRSSKFIIMVQQGHTVHTARYKSFSESEPQLRVVYQRRDIEAHFPDEEEEEQAHPADLAERERYVVPSTGAILTYNSAIALLNHLCSLIPHDKFTPTHLPRYTGDFSSTLQLPMSLPLPQEDLTYVGPNRRSKKEAKRAVAFVAVQRLHLLGVFDDYLLPAQSNGASGADADGRAIQDVSKIPDMMKVDVRDPWTTGQTLWLDIVYLDGLPCAGLITGTLLPSVELVCRGTYVSTSERCKITFDEDDEWKQRRVLEDFMRMGIWWCITGRGITLPLTCYLVPITHTLQINFDALERAVQHPYGIPSWEGIGEDDYLQTLVMCSREPGRPYLLRKIRTDISPLSTPPPGSREAAFSTYKEYWQDKFSRKGTTFEVPETGPCVELQPYLRHTSCVYSLDNGDGAQGAPMTVPLVVLFPLSLCRRAEISEDVFRAFHVLPELCHRITDVYRAHTARIELGLPPIVDDLLVQALTLPSANAGFNNQRLETLGDSVLKLATVVYLFNKYPHRHEGQLDVLRRNSVSNRTLLARAKEVGLEQYLSSEPQSVRLWRYTALPDRDLFEPYRYVPRVFPRRSLQDCMEALLGAAFVAGGIPMALRAGTALGLSFGGPLPWNARYGGQIAESPVTVLFTDLQDTLGYRFRCGKLLLEAVTHPSFGAAETSSYQRLEFLGDALIDLTVMRYLYNKFPEATSGQLSWARSRAVCAPALASVAVKRLGLQKLLLVNNVELSIAMGKCIPILESLSEEEIILSGWKQDPPKAMSDVLESVLGAVFVDLDFNFEKASSIAEQVLNDLLEVLTPELPRDPVSNLMVWVAQAGCRRVTYRKSSSRPDVKRNDSISVVVHEHTLVGPLVAPNLSLAKGLASERALAILSNPESPQSIAHLCTCNIAVEKEIAADQVELADDETEEGFAAIARLMAEELEACGETDPNVNNESPGCQDEYLLDSREEEEVEQMMQIDDYDESLNSTPVQGERMDFC</sequence>
<keyword evidence="5" id="KW-0067">ATP-binding</keyword>
<evidence type="ECO:0000256" key="4">
    <source>
        <dbReference type="ARBA" id="ARBA00022806"/>
    </source>
</evidence>
<evidence type="ECO:0000256" key="2">
    <source>
        <dbReference type="ARBA" id="ARBA00022741"/>
    </source>
</evidence>
<keyword evidence="2" id="KW-0547">Nucleotide-binding</keyword>
<evidence type="ECO:0000256" key="3">
    <source>
        <dbReference type="ARBA" id="ARBA00022801"/>
    </source>
</evidence>
<dbReference type="SMART" id="SM00490">
    <property type="entry name" value="HELICc"/>
    <property type="match status" value="1"/>
</dbReference>
<dbReference type="RefSeq" id="XP_012183798.1">
    <property type="nucleotide sequence ID" value="XM_012328408.1"/>
</dbReference>
<organism evidence="11 12">
    <name type="scientific">Fibroporia radiculosa</name>
    <dbReference type="NCBI Taxonomy" id="599839"/>
    <lineage>
        <taxon>Eukaryota</taxon>
        <taxon>Fungi</taxon>
        <taxon>Dikarya</taxon>
        <taxon>Basidiomycota</taxon>
        <taxon>Agaricomycotina</taxon>
        <taxon>Agaricomycetes</taxon>
        <taxon>Polyporales</taxon>
        <taxon>Fibroporiaceae</taxon>
        <taxon>Fibroporia</taxon>
    </lineage>
</organism>
<dbReference type="InterPro" id="IPR011545">
    <property type="entry name" value="DEAD/DEAH_box_helicase_dom"/>
</dbReference>
<dbReference type="STRING" id="599839.J4GT99"/>
<dbReference type="GO" id="GO:0030422">
    <property type="term" value="P:siRNA processing"/>
    <property type="evidence" value="ECO:0007669"/>
    <property type="project" value="TreeGrafter"/>
</dbReference>
<dbReference type="Gene3D" id="1.10.1520.10">
    <property type="entry name" value="Ribonuclease III domain"/>
    <property type="match status" value="2"/>
</dbReference>
<dbReference type="InterPro" id="IPR027417">
    <property type="entry name" value="P-loop_NTPase"/>
</dbReference>
<dbReference type="SUPFAM" id="SSF52540">
    <property type="entry name" value="P-loop containing nucleoside triphosphate hydrolases"/>
    <property type="match status" value="1"/>
</dbReference>
<name>J4GT99_9APHY</name>
<accession>J4GT99</accession>
<dbReference type="InterPro" id="IPR038248">
    <property type="entry name" value="Dicer_dimer_sf"/>
</dbReference>
<dbReference type="Pfam" id="PF00636">
    <property type="entry name" value="Ribonuclease_3"/>
    <property type="match status" value="2"/>
</dbReference>
<evidence type="ECO:0000259" key="10">
    <source>
        <dbReference type="PROSITE" id="PS51327"/>
    </source>
</evidence>
<dbReference type="FunCoup" id="J4GT99">
    <property type="interactions" value="282"/>
</dbReference>
<evidence type="ECO:0008006" key="13">
    <source>
        <dbReference type="Google" id="ProtNLM"/>
    </source>
</evidence>
<gene>
    <name evidence="11" type="ORF">FIBRA_06696</name>
</gene>
<keyword evidence="6" id="KW-0694">RNA-binding</keyword>
<dbReference type="InterPro" id="IPR000999">
    <property type="entry name" value="RNase_III_dom"/>
</dbReference>
<dbReference type="InterPro" id="IPR014001">
    <property type="entry name" value="Helicase_ATP-bd"/>
</dbReference>
<protein>
    <recommendedName>
        <fullName evidence="13">Dicer-like protein 1</fullName>
    </recommendedName>
</protein>
<dbReference type="PROSITE" id="PS51192">
    <property type="entry name" value="HELICASE_ATP_BIND_1"/>
    <property type="match status" value="1"/>
</dbReference>
<dbReference type="SMART" id="SM00487">
    <property type="entry name" value="DEXDc"/>
    <property type="match status" value="1"/>
</dbReference>
<keyword evidence="1" id="KW-0677">Repeat</keyword>
<feature type="domain" description="RNase III" evidence="7">
    <location>
        <begin position="950"/>
        <end position="1076"/>
    </location>
</feature>
<dbReference type="PROSITE" id="PS51327">
    <property type="entry name" value="DICER_DSRBF"/>
    <property type="match status" value="1"/>
</dbReference>
<dbReference type="Gene3D" id="3.40.50.300">
    <property type="entry name" value="P-loop containing nucleotide triphosphate hydrolases"/>
    <property type="match status" value="2"/>
</dbReference>
<evidence type="ECO:0000259" key="8">
    <source>
        <dbReference type="PROSITE" id="PS51192"/>
    </source>
</evidence>
<dbReference type="GO" id="GO:0004386">
    <property type="term" value="F:helicase activity"/>
    <property type="evidence" value="ECO:0007669"/>
    <property type="project" value="UniProtKB-KW"/>
</dbReference>
<dbReference type="Gene3D" id="3.30.160.380">
    <property type="entry name" value="Dicer dimerisation domain"/>
    <property type="match status" value="1"/>
</dbReference>
<keyword evidence="12" id="KW-1185">Reference proteome</keyword>
<evidence type="ECO:0000313" key="11">
    <source>
        <dbReference type="EMBL" id="CCM04515.1"/>
    </source>
</evidence>
<evidence type="ECO:0000259" key="7">
    <source>
        <dbReference type="PROSITE" id="PS50142"/>
    </source>
</evidence>
<evidence type="ECO:0000256" key="5">
    <source>
        <dbReference type="ARBA" id="ARBA00022840"/>
    </source>
</evidence>
<dbReference type="CDD" id="cd00593">
    <property type="entry name" value="RIBOc"/>
    <property type="match status" value="2"/>
</dbReference>
<dbReference type="InterPro" id="IPR001650">
    <property type="entry name" value="Helicase_C-like"/>
</dbReference>
<evidence type="ECO:0000256" key="6">
    <source>
        <dbReference type="PROSITE-ProRule" id="PRU00657"/>
    </source>
</evidence>
<dbReference type="SUPFAM" id="SSF54768">
    <property type="entry name" value="dsRNA-binding domain-like"/>
    <property type="match status" value="1"/>
</dbReference>
<dbReference type="InterPro" id="IPR036389">
    <property type="entry name" value="RNase_III_sf"/>
</dbReference>
<dbReference type="Pfam" id="PF00271">
    <property type="entry name" value="Helicase_C"/>
    <property type="match status" value="1"/>
</dbReference>
<dbReference type="SUPFAM" id="SSF69065">
    <property type="entry name" value="RNase III domain-like"/>
    <property type="match status" value="2"/>
</dbReference>
<dbReference type="PROSITE" id="PS00517">
    <property type="entry name" value="RNASE_3_1"/>
    <property type="match status" value="1"/>
</dbReference>
<dbReference type="PROSITE" id="PS51194">
    <property type="entry name" value="HELICASE_CTER"/>
    <property type="match status" value="1"/>
</dbReference>
<feature type="domain" description="Helicase ATP-binding" evidence="8">
    <location>
        <begin position="21"/>
        <end position="195"/>
    </location>
</feature>
<dbReference type="InterPro" id="IPR005034">
    <property type="entry name" value="Dicer_dimerisation"/>
</dbReference>
<dbReference type="GO" id="GO:0005634">
    <property type="term" value="C:nucleus"/>
    <property type="evidence" value="ECO:0007669"/>
    <property type="project" value="TreeGrafter"/>
</dbReference>
<dbReference type="SMART" id="SM00535">
    <property type="entry name" value="RIBOc"/>
    <property type="match status" value="2"/>
</dbReference>
<dbReference type="Pfam" id="PF03368">
    <property type="entry name" value="Dicer_dimer"/>
    <property type="match status" value="1"/>
</dbReference>
<dbReference type="PROSITE" id="PS50142">
    <property type="entry name" value="RNASE_3_2"/>
    <property type="match status" value="2"/>
</dbReference>
<evidence type="ECO:0000259" key="9">
    <source>
        <dbReference type="PROSITE" id="PS51194"/>
    </source>
</evidence>
<feature type="domain" description="RNase III" evidence="7">
    <location>
        <begin position="1114"/>
        <end position="1261"/>
    </location>
</feature>
<feature type="domain" description="Helicase C-terminal" evidence="9">
    <location>
        <begin position="362"/>
        <end position="538"/>
    </location>
</feature>
<dbReference type="InParanoid" id="J4GT99"/>
<comment type="similarity">
    <text evidence="6">Belongs to the helicase family. Dicer subfamily.</text>
</comment>
<dbReference type="CDD" id="cd18034">
    <property type="entry name" value="DEXHc_dicer"/>
    <property type="match status" value="1"/>
</dbReference>